<comment type="similarity">
    <text evidence="11">Belongs to the cytochrome P450 family.</text>
</comment>
<dbReference type="GO" id="GO:0016020">
    <property type="term" value="C:membrane"/>
    <property type="evidence" value="ECO:0007669"/>
    <property type="project" value="UniProtKB-SubCell"/>
</dbReference>
<keyword evidence="6 11" id="KW-0560">Oxidoreductase</keyword>
<evidence type="ECO:0000256" key="11">
    <source>
        <dbReference type="RuleBase" id="RU000461"/>
    </source>
</evidence>
<keyword evidence="7 10" id="KW-0408">Iron</keyword>
<keyword evidence="5 12" id="KW-1133">Transmembrane helix</keyword>
<dbReference type="FunFam" id="1.10.630.10:FF:000012">
    <property type="entry name" value="Cytochrome P450 family protein"/>
    <property type="match status" value="1"/>
</dbReference>
<dbReference type="CDD" id="cd11075">
    <property type="entry name" value="CYP77_89"/>
    <property type="match status" value="1"/>
</dbReference>
<dbReference type="GO" id="GO:0020037">
    <property type="term" value="F:heme binding"/>
    <property type="evidence" value="ECO:0007669"/>
    <property type="project" value="InterPro"/>
</dbReference>
<protein>
    <recommendedName>
        <fullName evidence="15">Cytochrome P450</fullName>
    </recommendedName>
</protein>
<gene>
    <name evidence="13" type="ORF">H6P81_008173</name>
</gene>
<feature type="transmembrane region" description="Helical" evidence="12">
    <location>
        <begin position="12"/>
        <end position="34"/>
    </location>
</feature>
<evidence type="ECO:0000256" key="3">
    <source>
        <dbReference type="ARBA" id="ARBA00022692"/>
    </source>
</evidence>
<comment type="subcellular location">
    <subcellularLocation>
        <location evidence="1">Membrane</location>
        <topology evidence="1">Single-pass membrane protein</topology>
    </subcellularLocation>
</comment>
<keyword evidence="2 10" id="KW-0349">Heme</keyword>
<evidence type="ECO:0000256" key="7">
    <source>
        <dbReference type="ARBA" id="ARBA00023004"/>
    </source>
</evidence>
<dbReference type="InterPro" id="IPR001128">
    <property type="entry name" value="Cyt_P450"/>
</dbReference>
<dbReference type="PANTHER" id="PTHR24298">
    <property type="entry name" value="FLAVONOID 3'-MONOOXYGENASE-RELATED"/>
    <property type="match status" value="1"/>
</dbReference>
<evidence type="ECO:0000256" key="10">
    <source>
        <dbReference type="PIRSR" id="PIRSR602401-1"/>
    </source>
</evidence>
<dbReference type="Pfam" id="PF00067">
    <property type="entry name" value="p450"/>
    <property type="match status" value="1"/>
</dbReference>
<evidence type="ECO:0000256" key="6">
    <source>
        <dbReference type="ARBA" id="ARBA00023002"/>
    </source>
</evidence>
<dbReference type="PRINTS" id="PR00385">
    <property type="entry name" value="P450"/>
</dbReference>
<keyword evidence="9 12" id="KW-0472">Membrane</keyword>
<comment type="cofactor">
    <cofactor evidence="10">
        <name>heme</name>
        <dbReference type="ChEBI" id="CHEBI:30413"/>
    </cofactor>
</comment>
<organism evidence="13 14">
    <name type="scientific">Aristolochia fimbriata</name>
    <name type="common">White veined hardy Dutchman's pipe vine</name>
    <dbReference type="NCBI Taxonomy" id="158543"/>
    <lineage>
        <taxon>Eukaryota</taxon>
        <taxon>Viridiplantae</taxon>
        <taxon>Streptophyta</taxon>
        <taxon>Embryophyta</taxon>
        <taxon>Tracheophyta</taxon>
        <taxon>Spermatophyta</taxon>
        <taxon>Magnoliopsida</taxon>
        <taxon>Magnoliidae</taxon>
        <taxon>Piperales</taxon>
        <taxon>Aristolochiaceae</taxon>
        <taxon>Aristolochia</taxon>
    </lineage>
</organism>
<comment type="caution">
    <text evidence="13">The sequence shown here is derived from an EMBL/GenBank/DDBJ whole genome shotgun (WGS) entry which is preliminary data.</text>
</comment>
<proteinExistence type="inferred from homology"/>
<evidence type="ECO:0000256" key="1">
    <source>
        <dbReference type="ARBA" id="ARBA00004167"/>
    </source>
</evidence>
<dbReference type="GO" id="GO:0016709">
    <property type="term" value="F:oxidoreductase activity, acting on paired donors, with incorporation or reduction of molecular oxygen, NAD(P)H as one donor, and incorporation of one atom of oxygen"/>
    <property type="evidence" value="ECO:0007669"/>
    <property type="project" value="TreeGrafter"/>
</dbReference>
<dbReference type="PANTHER" id="PTHR24298:SF800">
    <property type="entry name" value="CYTOCHROME P450 89A2-RELATED"/>
    <property type="match status" value="1"/>
</dbReference>
<reference evidence="13 14" key="1">
    <citation type="submission" date="2021-07" db="EMBL/GenBank/DDBJ databases">
        <title>The Aristolochia fimbriata genome: insights into angiosperm evolution, floral development and chemical biosynthesis.</title>
        <authorList>
            <person name="Jiao Y."/>
        </authorList>
    </citation>
    <scope>NUCLEOTIDE SEQUENCE [LARGE SCALE GENOMIC DNA]</scope>
    <source>
        <strain evidence="13">IBCAS-2021</strain>
        <tissue evidence="13">Leaf</tissue>
    </source>
</reference>
<dbReference type="Gene3D" id="1.10.630.10">
    <property type="entry name" value="Cytochrome P450"/>
    <property type="match status" value="1"/>
</dbReference>
<keyword evidence="4 10" id="KW-0479">Metal-binding</keyword>
<dbReference type="InterPro" id="IPR017972">
    <property type="entry name" value="Cyt_P450_CS"/>
</dbReference>
<evidence type="ECO:0000313" key="14">
    <source>
        <dbReference type="Proteomes" id="UP000825729"/>
    </source>
</evidence>
<keyword evidence="3 12" id="KW-0812">Transmembrane</keyword>
<dbReference type="GO" id="GO:0005506">
    <property type="term" value="F:iron ion binding"/>
    <property type="evidence" value="ECO:0007669"/>
    <property type="project" value="InterPro"/>
</dbReference>
<evidence type="ECO:0000256" key="9">
    <source>
        <dbReference type="ARBA" id="ARBA00023136"/>
    </source>
</evidence>
<evidence type="ECO:0000256" key="8">
    <source>
        <dbReference type="ARBA" id="ARBA00023033"/>
    </source>
</evidence>
<evidence type="ECO:0008006" key="15">
    <source>
        <dbReference type="Google" id="ProtNLM"/>
    </source>
</evidence>
<evidence type="ECO:0000313" key="13">
    <source>
        <dbReference type="EMBL" id="KAG9455269.1"/>
    </source>
</evidence>
<dbReference type="InterPro" id="IPR051103">
    <property type="entry name" value="Plant_metabolite_P450s"/>
</dbReference>
<dbReference type="SUPFAM" id="SSF48264">
    <property type="entry name" value="Cytochrome P450"/>
    <property type="match status" value="1"/>
</dbReference>
<dbReference type="EMBL" id="JAINDJ010000003">
    <property type="protein sequence ID" value="KAG9455269.1"/>
    <property type="molecule type" value="Genomic_DNA"/>
</dbReference>
<dbReference type="Proteomes" id="UP000825729">
    <property type="component" value="Unassembled WGS sequence"/>
</dbReference>
<accession>A0AAV7F3I0</accession>
<feature type="binding site" description="axial binding residue" evidence="10">
    <location>
        <position position="479"/>
    </location>
    <ligand>
        <name>heme</name>
        <dbReference type="ChEBI" id="CHEBI:30413"/>
    </ligand>
    <ligandPart>
        <name>Fe</name>
        <dbReference type="ChEBI" id="CHEBI:18248"/>
    </ligandPart>
</feature>
<dbReference type="PROSITE" id="PS00086">
    <property type="entry name" value="CYTOCHROME_P450"/>
    <property type="match status" value="1"/>
</dbReference>
<dbReference type="AlphaFoldDB" id="A0AAV7F3I0"/>
<sequence length="542" mass="61532">MEASYSSSPSSSLIVSFFSLAVLATCTALFWFWTKFKSRKLPPGPVAVPIIGSFVWLTSSILKLEPVMKQLRRKYGPIMTIRLGFRTLIFVSSNTLMHEILVRKGAAFADRPPATAATRVITTNQHTITSGRYGPLWRVLRRNLVAEILHPARVESFREARLWVLTHLVQKLRSESDANGSVEAMEHFRFAMFSLLLFMCCGERLEEKAAREIETAQRAYIRNFVNLNVFVIFPRLGKWVFPNMWKEVIQVRRGQVEALLPLIKAREHSKRLQMISSSDHGAGRKCFKDAYIDSLLALEIPVDGGVRKLTYDEMVSLCSEFLNAGSDSTATALEWVMANVVKNKEVQAKLVKEIDEVVGEGGSGGTPRRRRRFVEEEELKKMPYLRAVVMEGLRRHPPLSYVLPHAVTEEVEINDGYVIPKGTTLNFSVASVATDEKIWKDPLEFKPERFMGANEEEAVDITGSKEIKMMPFGAGRRICPGLGLAMLHLEWFVANLVREFEWKTKKGEEVDLTERVEFTTIMENPLNVVLLPRNNNSKKDYC</sequence>
<dbReference type="InterPro" id="IPR002401">
    <property type="entry name" value="Cyt_P450_E_grp-I"/>
</dbReference>
<evidence type="ECO:0000256" key="4">
    <source>
        <dbReference type="ARBA" id="ARBA00022723"/>
    </source>
</evidence>
<evidence type="ECO:0000256" key="5">
    <source>
        <dbReference type="ARBA" id="ARBA00022989"/>
    </source>
</evidence>
<keyword evidence="14" id="KW-1185">Reference proteome</keyword>
<keyword evidence="8 11" id="KW-0503">Monooxygenase</keyword>
<evidence type="ECO:0000256" key="2">
    <source>
        <dbReference type="ARBA" id="ARBA00022617"/>
    </source>
</evidence>
<dbReference type="PRINTS" id="PR00463">
    <property type="entry name" value="EP450I"/>
</dbReference>
<feature type="transmembrane region" description="Helical" evidence="12">
    <location>
        <begin position="46"/>
        <end position="64"/>
    </location>
</feature>
<dbReference type="InterPro" id="IPR036396">
    <property type="entry name" value="Cyt_P450_sf"/>
</dbReference>
<name>A0AAV7F3I0_ARIFI</name>
<evidence type="ECO:0000256" key="12">
    <source>
        <dbReference type="SAM" id="Phobius"/>
    </source>
</evidence>